<dbReference type="EMBL" id="CP036426">
    <property type="protein sequence ID" value="QDV34242.1"/>
    <property type="molecule type" value="Genomic_DNA"/>
</dbReference>
<dbReference type="GO" id="GO:0004130">
    <property type="term" value="F:cytochrome-c peroxidase activity"/>
    <property type="evidence" value="ECO:0007669"/>
    <property type="project" value="TreeGrafter"/>
</dbReference>
<dbReference type="KEGG" id="tpla:ElP_21270"/>
<proteinExistence type="predicted"/>
<dbReference type="InterPro" id="IPR051395">
    <property type="entry name" value="Cytochrome_c_Peroxidase/MauG"/>
</dbReference>
<evidence type="ECO:0000259" key="7">
    <source>
        <dbReference type="PROSITE" id="PS51007"/>
    </source>
</evidence>
<dbReference type="GO" id="GO:0020037">
    <property type="term" value="F:heme binding"/>
    <property type="evidence" value="ECO:0007669"/>
    <property type="project" value="InterPro"/>
</dbReference>
<organism evidence="8 9">
    <name type="scientific">Tautonia plasticadhaerens</name>
    <dbReference type="NCBI Taxonomy" id="2527974"/>
    <lineage>
        <taxon>Bacteria</taxon>
        <taxon>Pseudomonadati</taxon>
        <taxon>Planctomycetota</taxon>
        <taxon>Planctomycetia</taxon>
        <taxon>Isosphaerales</taxon>
        <taxon>Isosphaeraceae</taxon>
        <taxon>Tautonia</taxon>
    </lineage>
</organism>
<dbReference type="InterPro" id="IPR010538">
    <property type="entry name" value="DHOR"/>
</dbReference>
<reference evidence="8 9" key="1">
    <citation type="submission" date="2019-02" db="EMBL/GenBank/DDBJ databases">
        <title>Deep-cultivation of Planctomycetes and their phenomic and genomic characterization uncovers novel biology.</title>
        <authorList>
            <person name="Wiegand S."/>
            <person name="Jogler M."/>
            <person name="Boedeker C."/>
            <person name="Pinto D."/>
            <person name="Vollmers J."/>
            <person name="Rivas-Marin E."/>
            <person name="Kohn T."/>
            <person name="Peeters S.H."/>
            <person name="Heuer A."/>
            <person name="Rast P."/>
            <person name="Oberbeckmann S."/>
            <person name="Bunk B."/>
            <person name="Jeske O."/>
            <person name="Meyerdierks A."/>
            <person name="Storesund J.E."/>
            <person name="Kallscheuer N."/>
            <person name="Luecker S."/>
            <person name="Lage O.M."/>
            <person name="Pohl T."/>
            <person name="Merkel B.J."/>
            <person name="Hornburger P."/>
            <person name="Mueller R.-W."/>
            <person name="Bruemmer F."/>
            <person name="Labrenz M."/>
            <person name="Spormann A.M."/>
            <person name="Op den Camp H."/>
            <person name="Overmann J."/>
            <person name="Amann R."/>
            <person name="Jetten M.S.M."/>
            <person name="Mascher T."/>
            <person name="Medema M.H."/>
            <person name="Devos D.P."/>
            <person name="Kaster A.-K."/>
            <person name="Ovreas L."/>
            <person name="Rohde M."/>
            <person name="Galperin M.Y."/>
            <person name="Jogler C."/>
        </authorList>
    </citation>
    <scope>NUCLEOTIDE SEQUENCE [LARGE SCALE GENOMIC DNA]</scope>
    <source>
        <strain evidence="8 9">ElP</strain>
    </source>
</reference>
<dbReference type="PROSITE" id="PS51007">
    <property type="entry name" value="CYTC"/>
    <property type="match status" value="1"/>
</dbReference>
<keyword evidence="6" id="KW-1133">Transmembrane helix</keyword>
<evidence type="ECO:0000256" key="6">
    <source>
        <dbReference type="SAM" id="Phobius"/>
    </source>
</evidence>
<dbReference type="InterPro" id="IPR009056">
    <property type="entry name" value="Cyt_c-like_dom"/>
</dbReference>
<evidence type="ECO:0000256" key="2">
    <source>
        <dbReference type="ARBA" id="ARBA00022723"/>
    </source>
</evidence>
<feature type="domain" description="Cytochrome c" evidence="7">
    <location>
        <begin position="298"/>
        <end position="423"/>
    </location>
</feature>
<dbReference type="PANTHER" id="PTHR30600:SF4">
    <property type="entry name" value="CYTOCHROME C DOMAIN-CONTAINING PROTEIN"/>
    <property type="match status" value="1"/>
</dbReference>
<keyword evidence="1 4" id="KW-0349">Heme</keyword>
<dbReference type="GO" id="GO:0046872">
    <property type="term" value="F:metal ion binding"/>
    <property type="evidence" value="ECO:0007669"/>
    <property type="project" value="UniProtKB-KW"/>
</dbReference>
<dbReference type="RefSeq" id="WP_145269001.1">
    <property type="nucleotide sequence ID" value="NZ_CP036426.1"/>
</dbReference>
<dbReference type="GO" id="GO:0009055">
    <property type="term" value="F:electron transfer activity"/>
    <property type="evidence" value="ECO:0007669"/>
    <property type="project" value="InterPro"/>
</dbReference>
<evidence type="ECO:0000256" key="5">
    <source>
        <dbReference type="SAM" id="MobiDB-lite"/>
    </source>
</evidence>
<evidence type="ECO:0000256" key="3">
    <source>
        <dbReference type="ARBA" id="ARBA00023004"/>
    </source>
</evidence>
<dbReference type="InterPro" id="IPR036909">
    <property type="entry name" value="Cyt_c-like_dom_sf"/>
</dbReference>
<evidence type="ECO:0000256" key="1">
    <source>
        <dbReference type="ARBA" id="ARBA00022617"/>
    </source>
</evidence>
<dbReference type="PANTHER" id="PTHR30600">
    <property type="entry name" value="CYTOCHROME C PEROXIDASE-RELATED"/>
    <property type="match status" value="1"/>
</dbReference>
<keyword evidence="3 4" id="KW-0408">Iron</keyword>
<dbReference type="OrthoDB" id="9805202at2"/>
<dbReference type="Gene3D" id="1.10.760.10">
    <property type="entry name" value="Cytochrome c-like domain"/>
    <property type="match status" value="1"/>
</dbReference>
<evidence type="ECO:0000313" key="9">
    <source>
        <dbReference type="Proteomes" id="UP000317835"/>
    </source>
</evidence>
<evidence type="ECO:0000313" key="8">
    <source>
        <dbReference type="EMBL" id="QDV34242.1"/>
    </source>
</evidence>
<keyword evidence="6" id="KW-0472">Membrane</keyword>
<dbReference type="SUPFAM" id="SSF46626">
    <property type="entry name" value="Cytochrome c"/>
    <property type="match status" value="1"/>
</dbReference>
<protein>
    <submittedName>
        <fullName evidence="8">Cytochrome c</fullName>
    </submittedName>
</protein>
<feature type="region of interest" description="Disordered" evidence="5">
    <location>
        <begin position="423"/>
        <end position="448"/>
    </location>
</feature>
<dbReference type="Pfam" id="PF06537">
    <property type="entry name" value="DHOR"/>
    <property type="match status" value="1"/>
</dbReference>
<evidence type="ECO:0000256" key="4">
    <source>
        <dbReference type="PROSITE-ProRule" id="PRU00433"/>
    </source>
</evidence>
<feature type="transmembrane region" description="Helical" evidence="6">
    <location>
        <begin position="12"/>
        <end position="30"/>
    </location>
</feature>
<sequence>MRANELERGRRRVGVAILGGVAVAVGWVAMPGVPVLRAPSAGEERKAEGEALFVRTWLPHDPLANADGLGPVFNGRSCVECHFQGGAGGGGTVEHNVLAFEAKPTEDRPEIAAGLVHRFAVANHYLEDLSDLREYFPIVPEAIRITNGCYVVVKDFDPVQTERVNSTALFGAGWIDRISGRSISRRNLARSIEAVGRELAADFDGIPPGRYRVLPDGRIGKFGWKAQFATLEEFVAAACANELGLGTPHMPQAKPRVELPYPDMPPDLDRGQFRSLVAFVDTLPRPEEVPPADLESRAEVARGRLLFDQVGCAVCHVPDLGGVAGIYSDLLLHRLVDRQGRSSYGDVLTGAPIPREHPTPDEWKTPALWGVADSAPYFHDGTSPTLRDAIIRHEGDASPVTRAFEKLDESDERALIRFLESLRAPSDAPPVPEPTEPEEGGLSIAMAD</sequence>
<gene>
    <name evidence="8" type="ORF">ElP_21270</name>
</gene>
<dbReference type="AlphaFoldDB" id="A0A518H080"/>
<keyword evidence="9" id="KW-1185">Reference proteome</keyword>
<keyword evidence="6" id="KW-0812">Transmembrane</keyword>
<name>A0A518H080_9BACT</name>
<accession>A0A518H080</accession>
<dbReference type="Proteomes" id="UP000317835">
    <property type="component" value="Chromosome"/>
</dbReference>
<keyword evidence="2 4" id="KW-0479">Metal-binding</keyword>